<evidence type="ECO:0000313" key="1">
    <source>
        <dbReference type="EMBL" id="KIO03835.1"/>
    </source>
</evidence>
<dbReference type="HOGENOM" id="CLU_049186_2_1_1"/>
<feature type="non-terminal residue" evidence="1">
    <location>
        <position position="1"/>
    </location>
</feature>
<name>A0A0C3NSM7_PISTI</name>
<reference evidence="2" key="2">
    <citation type="submission" date="2015-01" db="EMBL/GenBank/DDBJ databases">
        <title>Evolutionary Origins and Diversification of the Mycorrhizal Mutualists.</title>
        <authorList>
            <consortium name="DOE Joint Genome Institute"/>
            <consortium name="Mycorrhizal Genomics Consortium"/>
            <person name="Kohler A."/>
            <person name="Kuo A."/>
            <person name="Nagy L.G."/>
            <person name="Floudas D."/>
            <person name="Copeland A."/>
            <person name="Barry K.W."/>
            <person name="Cichocki N."/>
            <person name="Veneault-Fourrey C."/>
            <person name="LaButti K."/>
            <person name="Lindquist E.A."/>
            <person name="Lipzen A."/>
            <person name="Lundell T."/>
            <person name="Morin E."/>
            <person name="Murat C."/>
            <person name="Riley R."/>
            <person name="Ohm R."/>
            <person name="Sun H."/>
            <person name="Tunlid A."/>
            <person name="Henrissat B."/>
            <person name="Grigoriev I.V."/>
            <person name="Hibbett D.S."/>
            <person name="Martin F."/>
        </authorList>
    </citation>
    <scope>NUCLEOTIDE SEQUENCE [LARGE SCALE GENOMIC DNA]</scope>
    <source>
        <strain evidence="2">Marx 270</strain>
    </source>
</reference>
<evidence type="ECO:0000313" key="2">
    <source>
        <dbReference type="Proteomes" id="UP000054217"/>
    </source>
</evidence>
<evidence type="ECO:0008006" key="3">
    <source>
        <dbReference type="Google" id="ProtNLM"/>
    </source>
</evidence>
<dbReference type="STRING" id="870435.A0A0C3NSM7"/>
<accession>A0A0C3NSM7</accession>
<dbReference type="OrthoDB" id="2676585at2759"/>
<dbReference type="Proteomes" id="UP000054217">
    <property type="component" value="Unassembled WGS sequence"/>
</dbReference>
<keyword evidence="2" id="KW-1185">Reference proteome</keyword>
<reference evidence="1 2" key="1">
    <citation type="submission" date="2014-04" db="EMBL/GenBank/DDBJ databases">
        <authorList>
            <consortium name="DOE Joint Genome Institute"/>
            <person name="Kuo A."/>
            <person name="Kohler A."/>
            <person name="Costa M.D."/>
            <person name="Nagy L.G."/>
            <person name="Floudas D."/>
            <person name="Copeland A."/>
            <person name="Barry K.W."/>
            <person name="Cichocki N."/>
            <person name="Veneault-Fourrey C."/>
            <person name="LaButti K."/>
            <person name="Lindquist E.A."/>
            <person name="Lipzen A."/>
            <person name="Lundell T."/>
            <person name="Morin E."/>
            <person name="Murat C."/>
            <person name="Sun H."/>
            <person name="Tunlid A."/>
            <person name="Henrissat B."/>
            <person name="Grigoriev I.V."/>
            <person name="Hibbett D.S."/>
            <person name="Martin F."/>
            <person name="Nordberg H.P."/>
            <person name="Cantor M.N."/>
            <person name="Hua S.X."/>
        </authorList>
    </citation>
    <scope>NUCLEOTIDE SEQUENCE [LARGE SCALE GENOMIC DNA]</scope>
    <source>
        <strain evidence="1 2">Marx 270</strain>
    </source>
</reference>
<gene>
    <name evidence="1" type="ORF">M404DRAFT_144678</name>
</gene>
<dbReference type="EMBL" id="KN831974">
    <property type="protein sequence ID" value="KIO03835.1"/>
    <property type="molecule type" value="Genomic_DNA"/>
</dbReference>
<dbReference type="InParanoid" id="A0A0C3NSM7"/>
<proteinExistence type="predicted"/>
<protein>
    <recommendedName>
        <fullName evidence="3">HNH nuclease domain-containing protein</fullName>
    </recommendedName>
</protein>
<organism evidence="1 2">
    <name type="scientific">Pisolithus tinctorius Marx 270</name>
    <dbReference type="NCBI Taxonomy" id="870435"/>
    <lineage>
        <taxon>Eukaryota</taxon>
        <taxon>Fungi</taxon>
        <taxon>Dikarya</taxon>
        <taxon>Basidiomycota</taxon>
        <taxon>Agaricomycotina</taxon>
        <taxon>Agaricomycetes</taxon>
        <taxon>Agaricomycetidae</taxon>
        <taxon>Boletales</taxon>
        <taxon>Sclerodermatineae</taxon>
        <taxon>Pisolithaceae</taxon>
        <taxon>Pisolithus</taxon>
    </lineage>
</organism>
<dbReference type="AlphaFoldDB" id="A0A0C3NSM7"/>
<sequence>PTREIHSAGVLAMLSMFTDVNIVEDLAGKQIHRPENIMTLESNCHHYFADLGLWLKPVMGLPHTYQVHEAYPGLKITFGIPDIVTFNAATESPLPEPAFLALHALCCEVAWMSGAAEYMDDVEQMMNELCGREDYASPVDLLMKAVALVETRLY</sequence>